<keyword evidence="3" id="KW-1185">Reference proteome</keyword>
<evidence type="ECO:0000313" key="3">
    <source>
        <dbReference type="Proteomes" id="UP001567538"/>
    </source>
</evidence>
<dbReference type="PROSITE" id="PS50181">
    <property type="entry name" value="FBOX"/>
    <property type="match status" value="1"/>
</dbReference>
<dbReference type="Pfam" id="PF07734">
    <property type="entry name" value="FBA_1"/>
    <property type="match status" value="1"/>
</dbReference>
<proteinExistence type="predicted"/>
<reference evidence="2 3" key="1">
    <citation type="submission" date="2024-06" db="EMBL/GenBank/DDBJ databases">
        <title>A chromosome level genome sequence of Diviner's sage (Salvia divinorum).</title>
        <authorList>
            <person name="Ford S.A."/>
            <person name="Ro D.-K."/>
            <person name="Ness R.W."/>
            <person name="Phillips M.A."/>
        </authorList>
    </citation>
    <scope>NUCLEOTIDE SEQUENCE [LARGE SCALE GENOMIC DNA]</scope>
    <source>
        <strain evidence="2">SAF-2024a</strain>
        <tissue evidence="2">Leaf</tissue>
    </source>
</reference>
<dbReference type="Gene3D" id="1.20.1280.50">
    <property type="match status" value="1"/>
</dbReference>
<sequence length="299" mass="34674">MNDDLFTEILLHLPVQYLLRFRAVCKFWYDVIDSSSFRKLHTRNNNKSDETLRENPIPSQLTVPIAICNPFLGQLKLLLPIPTTSSNLTCRVPKRSVAVGYDEDFKVVQLSRCDEHNSLHAHVYSRNTDSWRELAVDDDHVRFMLVDPIKSASESGHFVHWHTKGDKVSKILSLDIKNEVFRTIELTNPFSGRFILPGLYWCTVFAKDDHSFMSFYFNNNRVHIYETRCEGSKWSWNKVTTVEMPCIVIEIIPQWKTGFVVIENWAGATFVYDYREGKFICKLPNGALLNEYRGSLVSL</sequence>
<gene>
    <name evidence="2" type="ORF">AAHA92_03563</name>
</gene>
<comment type="caution">
    <text evidence="2">The sequence shown here is derived from an EMBL/GenBank/DDBJ whole genome shotgun (WGS) entry which is preliminary data.</text>
</comment>
<accession>A0ABD1IHJ0</accession>
<dbReference type="AlphaFoldDB" id="A0ABD1IHJ0"/>
<dbReference type="EMBL" id="JBEAFC010000002">
    <property type="protein sequence ID" value="KAL1568162.1"/>
    <property type="molecule type" value="Genomic_DNA"/>
</dbReference>
<name>A0ABD1IHJ0_SALDI</name>
<dbReference type="InterPro" id="IPR006527">
    <property type="entry name" value="F-box-assoc_dom_typ1"/>
</dbReference>
<dbReference type="InterPro" id="IPR036047">
    <property type="entry name" value="F-box-like_dom_sf"/>
</dbReference>
<dbReference type="Proteomes" id="UP001567538">
    <property type="component" value="Unassembled WGS sequence"/>
</dbReference>
<feature type="domain" description="F-box" evidence="1">
    <location>
        <begin position="1"/>
        <end position="40"/>
    </location>
</feature>
<organism evidence="2 3">
    <name type="scientific">Salvia divinorum</name>
    <name type="common">Maria pastora</name>
    <name type="synonym">Diviner's sage</name>
    <dbReference type="NCBI Taxonomy" id="28513"/>
    <lineage>
        <taxon>Eukaryota</taxon>
        <taxon>Viridiplantae</taxon>
        <taxon>Streptophyta</taxon>
        <taxon>Embryophyta</taxon>
        <taxon>Tracheophyta</taxon>
        <taxon>Spermatophyta</taxon>
        <taxon>Magnoliopsida</taxon>
        <taxon>eudicotyledons</taxon>
        <taxon>Gunneridae</taxon>
        <taxon>Pentapetalae</taxon>
        <taxon>asterids</taxon>
        <taxon>lamiids</taxon>
        <taxon>Lamiales</taxon>
        <taxon>Lamiaceae</taxon>
        <taxon>Nepetoideae</taxon>
        <taxon>Mentheae</taxon>
        <taxon>Salviinae</taxon>
        <taxon>Salvia</taxon>
        <taxon>Salvia subgen. Calosphace</taxon>
    </lineage>
</organism>
<dbReference type="Pfam" id="PF00646">
    <property type="entry name" value="F-box"/>
    <property type="match status" value="1"/>
</dbReference>
<dbReference type="CDD" id="cd22157">
    <property type="entry name" value="F-box_AtFBW1-like"/>
    <property type="match status" value="1"/>
</dbReference>
<dbReference type="InterPro" id="IPR050796">
    <property type="entry name" value="SCF_F-box_component"/>
</dbReference>
<dbReference type="InterPro" id="IPR001810">
    <property type="entry name" value="F-box_dom"/>
</dbReference>
<protein>
    <submittedName>
        <fullName evidence="2">F-box protein</fullName>
    </submittedName>
</protein>
<evidence type="ECO:0000313" key="2">
    <source>
        <dbReference type="EMBL" id="KAL1568162.1"/>
    </source>
</evidence>
<dbReference type="SMART" id="SM00256">
    <property type="entry name" value="FBOX"/>
    <property type="match status" value="1"/>
</dbReference>
<dbReference type="PANTHER" id="PTHR31672:SF13">
    <property type="entry name" value="F-BOX PROTEIN CPR30-LIKE"/>
    <property type="match status" value="1"/>
</dbReference>
<evidence type="ECO:0000259" key="1">
    <source>
        <dbReference type="PROSITE" id="PS50181"/>
    </source>
</evidence>
<dbReference type="SUPFAM" id="SSF81383">
    <property type="entry name" value="F-box domain"/>
    <property type="match status" value="1"/>
</dbReference>
<dbReference type="PANTHER" id="PTHR31672">
    <property type="entry name" value="BNACNNG10540D PROTEIN"/>
    <property type="match status" value="1"/>
</dbReference>